<dbReference type="InterPro" id="IPR016163">
    <property type="entry name" value="Ald_DH_C"/>
</dbReference>
<comment type="similarity">
    <text evidence="1 4">Belongs to the aldehyde dehydrogenase family.</text>
</comment>
<keyword evidence="7" id="KW-1185">Reference proteome</keyword>
<keyword evidence="2 4" id="KW-0560">Oxidoreductase</keyword>
<gene>
    <name evidence="6" type="ORF">FSW04_20445</name>
</gene>
<dbReference type="AlphaFoldDB" id="A0A5B8UAS4"/>
<feature type="active site" evidence="3">
    <location>
        <position position="252"/>
    </location>
</feature>
<dbReference type="PROSITE" id="PS00687">
    <property type="entry name" value="ALDEHYDE_DEHYDR_GLU"/>
    <property type="match status" value="1"/>
</dbReference>
<evidence type="ECO:0000256" key="4">
    <source>
        <dbReference type="RuleBase" id="RU003345"/>
    </source>
</evidence>
<dbReference type="FunFam" id="3.40.605.10:FF:000026">
    <property type="entry name" value="Aldehyde dehydrogenase, putative"/>
    <property type="match status" value="1"/>
</dbReference>
<dbReference type="InterPro" id="IPR016162">
    <property type="entry name" value="Ald_DH_N"/>
</dbReference>
<dbReference type="InterPro" id="IPR016160">
    <property type="entry name" value="Ald_DH_CS_CYS"/>
</dbReference>
<dbReference type="InterPro" id="IPR016161">
    <property type="entry name" value="Ald_DH/histidinol_DH"/>
</dbReference>
<sequence>MSTTALQTYPMLIDGEAVSAGQDGQITLVDPSTGAELGTAPLAGVGDVDRAVAAARRAYVEHWRDSMPAERARILFAVAAAIREHAEELAHLVMQNTGHPPAFAHGDAANAARYFEYYGGLADKIHGESIPLGPDFIDFTLREPYGVCAIITPFNGPLQMLGRSTAPALAAANTVVLKANEQAPAAVLALAQVINDAGLPAGVLNVVPGAIEAGNRLVTHPDVAHVTFTGSIQTGAAIMQAAAPQITPVTLELGGKSPQILFDDADIEAATKAIVGSALVTAGQVCSAGTRILTHHSIRDDVLDALNDAISAINVGAPVDGADMGPVISERQLDRIRGAIRAGRDSGAKLVTGGEEPVGGAPSGGYFVKPTVFDEVGPKDRLACEEIFGPVLSVIPFGSWEEALHIANDTEFGLASGVWTKDVSRAMFFARKIEAGQVFINNYGAGGGIELPFGGYKKSGIGREKGLEVVHEYTQVKNVCITAAAR</sequence>
<evidence type="ECO:0000313" key="6">
    <source>
        <dbReference type="EMBL" id="QEC49711.1"/>
    </source>
</evidence>
<dbReference type="InterPro" id="IPR029510">
    <property type="entry name" value="Ald_DH_CS_GLU"/>
</dbReference>
<evidence type="ECO:0000259" key="5">
    <source>
        <dbReference type="Pfam" id="PF00171"/>
    </source>
</evidence>
<proteinExistence type="inferred from homology"/>
<accession>A0A5B8UAS4</accession>
<dbReference type="OrthoDB" id="6882680at2"/>
<name>A0A5B8UAS4_9ACTN</name>
<evidence type="ECO:0000256" key="1">
    <source>
        <dbReference type="ARBA" id="ARBA00009986"/>
    </source>
</evidence>
<dbReference type="FunFam" id="3.40.309.10:FF:000012">
    <property type="entry name" value="Betaine aldehyde dehydrogenase"/>
    <property type="match status" value="1"/>
</dbReference>
<dbReference type="InterPro" id="IPR015590">
    <property type="entry name" value="Aldehyde_DH_dom"/>
</dbReference>
<dbReference type="Proteomes" id="UP000321805">
    <property type="component" value="Chromosome"/>
</dbReference>
<organism evidence="6 7">
    <name type="scientific">Baekduia soli</name>
    <dbReference type="NCBI Taxonomy" id="496014"/>
    <lineage>
        <taxon>Bacteria</taxon>
        <taxon>Bacillati</taxon>
        <taxon>Actinomycetota</taxon>
        <taxon>Thermoleophilia</taxon>
        <taxon>Solirubrobacterales</taxon>
        <taxon>Baekduiaceae</taxon>
        <taxon>Baekduia</taxon>
    </lineage>
</organism>
<dbReference type="SUPFAM" id="SSF53720">
    <property type="entry name" value="ALDH-like"/>
    <property type="match status" value="1"/>
</dbReference>
<evidence type="ECO:0000256" key="3">
    <source>
        <dbReference type="PROSITE-ProRule" id="PRU10007"/>
    </source>
</evidence>
<dbReference type="Gene3D" id="3.40.605.10">
    <property type="entry name" value="Aldehyde Dehydrogenase, Chain A, domain 1"/>
    <property type="match status" value="1"/>
</dbReference>
<dbReference type="Pfam" id="PF00171">
    <property type="entry name" value="Aldedh"/>
    <property type="match status" value="1"/>
</dbReference>
<evidence type="ECO:0000313" key="7">
    <source>
        <dbReference type="Proteomes" id="UP000321805"/>
    </source>
</evidence>
<reference evidence="6 7" key="1">
    <citation type="journal article" date="2018" name="J. Microbiol.">
        <title>Baekduia soli gen. nov., sp. nov., a novel bacterium isolated from the soil of Baekdu Mountain and proposal of a novel family name, Baekduiaceae fam. nov.</title>
        <authorList>
            <person name="An D.S."/>
            <person name="Siddiqi M.Z."/>
            <person name="Kim K.H."/>
            <person name="Yu H.S."/>
            <person name="Im W.T."/>
        </authorList>
    </citation>
    <scope>NUCLEOTIDE SEQUENCE [LARGE SCALE GENOMIC DNA]</scope>
    <source>
        <strain evidence="6 7">BR7-21</strain>
    </source>
</reference>
<dbReference type="Gene3D" id="3.40.309.10">
    <property type="entry name" value="Aldehyde Dehydrogenase, Chain A, domain 2"/>
    <property type="match status" value="1"/>
</dbReference>
<dbReference type="GO" id="GO:0016620">
    <property type="term" value="F:oxidoreductase activity, acting on the aldehyde or oxo group of donors, NAD or NADP as acceptor"/>
    <property type="evidence" value="ECO:0007669"/>
    <property type="project" value="InterPro"/>
</dbReference>
<protein>
    <submittedName>
        <fullName evidence="6">Aldehyde dehydrogenase family protein</fullName>
    </submittedName>
</protein>
<dbReference type="EMBL" id="CP042430">
    <property type="protein sequence ID" value="QEC49711.1"/>
    <property type="molecule type" value="Genomic_DNA"/>
</dbReference>
<dbReference type="FunFam" id="3.40.605.10:FF:000007">
    <property type="entry name" value="NAD/NADP-dependent betaine aldehyde dehydrogenase"/>
    <property type="match status" value="1"/>
</dbReference>
<dbReference type="RefSeq" id="WP_146922076.1">
    <property type="nucleotide sequence ID" value="NZ_CP042430.1"/>
</dbReference>
<dbReference type="KEGG" id="bsol:FSW04_20445"/>
<evidence type="ECO:0000256" key="2">
    <source>
        <dbReference type="ARBA" id="ARBA00023002"/>
    </source>
</evidence>
<feature type="domain" description="Aldehyde dehydrogenase" evidence="5">
    <location>
        <begin position="22"/>
        <end position="479"/>
    </location>
</feature>
<dbReference type="PANTHER" id="PTHR11699">
    <property type="entry name" value="ALDEHYDE DEHYDROGENASE-RELATED"/>
    <property type="match status" value="1"/>
</dbReference>
<dbReference type="PROSITE" id="PS00070">
    <property type="entry name" value="ALDEHYDE_DEHYDR_CYS"/>
    <property type="match status" value="1"/>
</dbReference>